<dbReference type="OrthoDB" id="2505969at2759"/>
<evidence type="ECO:0000313" key="3">
    <source>
        <dbReference type="Proteomes" id="UP000059188"/>
    </source>
</evidence>
<protein>
    <recommendedName>
        <fullName evidence="4">CxC1-like cysteine cluster associated with KDZ transposases domain-containing protein</fullName>
    </recommendedName>
</protein>
<feature type="compositionally biased region" description="Basic and acidic residues" evidence="1">
    <location>
        <begin position="8"/>
        <end position="26"/>
    </location>
</feature>
<dbReference type="Pfam" id="PF18758">
    <property type="entry name" value="KDZ"/>
    <property type="match status" value="1"/>
</dbReference>
<reference evidence="2 3" key="1">
    <citation type="submission" date="2014-11" db="EMBL/GenBank/DDBJ databases">
        <authorList>
            <person name="Wibberg Daniel"/>
        </authorList>
    </citation>
    <scope>NUCLEOTIDE SEQUENCE [LARGE SCALE GENOMIC DNA]</scope>
    <source>
        <strain evidence="2">Rhizoctonia solani AG1-IB 7/3/14</strain>
    </source>
</reference>
<name>A0A0B7F9C5_THACB</name>
<dbReference type="InterPro" id="IPR040521">
    <property type="entry name" value="KDZ"/>
</dbReference>
<feature type="compositionally biased region" description="Basic and acidic residues" evidence="1">
    <location>
        <begin position="848"/>
        <end position="857"/>
    </location>
</feature>
<dbReference type="PANTHER" id="PTHR33096:SF1">
    <property type="entry name" value="CXC1-LIKE CYSTEINE CLUSTER ASSOCIATED WITH KDZ TRANSPOSASES DOMAIN-CONTAINING PROTEIN"/>
    <property type="match status" value="1"/>
</dbReference>
<sequence length="884" mass="99844">MTVAKLAELSEHNKAREKAEMEEKLTNAQREELNNVQQQVAGGGIFEDWEPLYDRTMNDDLECNSNSSDSDDEWEDDDEVAVVDELGLRGTGGAEWEDRLRSHQDAWGDQIPTLINAYLAFLDANTHPDSEPAGPEISTGQFKIRCISLWREETKSFPLHNGNSSVAVNVTLIQNGFIAPSPTRPTVAISVKLLELLATVQKRCPSISVQGMARSFCDLWNVPFKNYFQTQLSTALDVYYVLQRKCQQRLHKILGLDSLEAKLKACCPPCTNKLESDPKLEPAILVTCDGNESLKRCTRAGTADGRSYTSDYYISRSEVDRFENETNGKKKGKKKAKEEETQCERWWRNAGADKQPDRKAKSYFEETGVFVSMCQHSMVLTICDMVRSGEKAKYVLATIDQLITNLGAGILMGYNIGCTTKGTVARSPMLGPKAAKFQFNMCVGSFHGAAHNQNCQLHNHPHNRPGTGLSDLENAETFFSSSNQIASTTRLASPFHRHQQIDILIRTWNEDMYETLGSLLRKKYVAALKTIDTTSEFLLHSSVTAEKVESFFKQEVEYMASFKADLPGDAFKAYYLGLLEQLNAKEDEFNASLRVEPSEADRSNLHRLALFKSRLEVKRRATLEQLTTLQQAVQKAEHEHNLRLLEMSRAGLANTGYKLRQQISRSIATRSKAIRTALTRYNKAAVELLPPACEITWEQITSASVLTDFDLLRGSRRNILSQEWTQPKNRQCVQQYHKLQRAHEEIKRLNIELLWLHTSIIKEEKHISTELEFLRTNSLPLLVLLQRYATQRVAVNTTILRELQLTSQLSGYSGPEAIGMRPSTQLDPDDVIQLPKEATPPQFNNPEARGRSAKADPDGGLEVDDDIVDQFNRWQGMLERIENS</sequence>
<keyword evidence="3" id="KW-1185">Reference proteome</keyword>
<dbReference type="Proteomes" id="UP000059188">
    <property type="component" value="Unassembled WGS sequence"/>
</dbReference>
<dbReference type="EMBL" id="LN679204">
    <property type="protein sequence ID" value="CEL52818.1"/>
    <property type="molecule type" value="Genomic_DNA"/>
</dbReference>
<organism evidence="2 3">
    <name type="scientific">Thanatephorus cucumeris (strain AG1-IB / isolate 7/3/14)</name>
    <name type="common">Lettuce bottom rot fungus</name>
    <name type="synonym">Rhizoctonia solani</name>
    <dbReference type="NCBI Taxonomy" id="1108050"/>
    <lineage>
        <taxon>Eukaryota</taxon>
        <taxon>Fungi</taxon>
        <taxon>Dikarya</taxon>
        <taxon>Basidiomycota</taxon>
        <taxon>Agaricomycotina</taxon>
        <taxon>Agaricomycetes</taxon>
        <taxon>Cantharellales</taxon>
        <taxon>Ceratobasidiaceae</taxon>
        <taxon>Rhizoctonia</taxon>
        <taxon>Rhizoctonia solani AG-1</taxon>
    </lineage>
</organism>
<evidence type="ECO:0008006" key="4">
    <source>
        <dbReference type="Google" id="ProtNLM"/>
    </source>
</evidence>
<gene>
    <name evidence="2" type="ORF">RSOLAG1IB_11163</name>
</gene>
<dbReference type="PANTHER" id="PTHR33096">
    <property type="entry name" value="CXC2 DOMAIN-CONTAINING PROTEIN"/>
    <property type="match status" value="1"/>
</dbReference>
<dbReference type="AlphaFoldDB" id="A0A0B7F9C5"/>
<dbReference type="STRING" id="1108050.A0A0B7F9C5"/>
<evidence type="ECO:0000256" key="1">
    <source>
        <dbReference type="SAM" id="MobiDB-lite"/>
    </source>
</evidence>
<feature type="region of interest" description="Disordered" evidence="1">
    <location>
        <begin position="1"/>
        <end position="26"/>
    </location>
</feature>
<proteinExistence type="predicted"/>
<evidence type="ECO:0000313" key="2">
    <source>
        <dbReference type="EMBL" id="CEL52818.1"/>
    </source>
</evidence>
<accession>A0A0B7F9C5</accession>
<feature type="region of interest" description="Disordered" evidence="1">
    <location>
        <begin position="834"/>
        <end position="864"/>
    </location>
</feature>